<dbReference type="Pfam" id="PF08521">
    <property type="entry name" value="2CSK_N"/>
    <property type="match status" value="1"/>
</dbReference>
<dbReference type="AlphaFoldDB" id="A0A1H7N870"/>
<keyword evidence="9 10" id="KW-0472">Membrane</keyword>
<feature type="domain" description="Histidine kinase" evidence="11">
    <location>
        <begin position="243"/>
        <end position="453"/>
    </location>
</feature>
<dbReference type="EC" id="2.7.13.3" evidence="3"/>
<dbReference type="Proteomes" id="UP000199297">
    <property type="component" value="Unassembled WGS sequence"/>
</dbReference>
<dbReference type="InterPro" id="IPR036890">
    <property type="entry name" value="HATPase_C_sf"/>
</dbReference>
<dbReference type="GO" id="GO:0005886">
    <property type="term" value="C:plasma membrane"/>
    <property type="evidence" value="ECO:0007669"/>
    <property type="project" value="TreeGrafter"/>
</dbReference>
<dbReference type="Gene3D" id="1.10.287.130">
    <property type="match status" value="1"/>
</dbReference>
<evidence type="ECO:0000256" key="6">
    <source>
        <dbReference type="ARBA" id="ARBA00022692"/>
    </source>
</evidence>
<evidence type="ECO:0000256" key="3">
    <source>
        <dbReference type="ARBA" id="ARBA00012438"/>
    </source>
</evidence>
<evidence type="ECO:0000256" key="10">
    <source>
        <dbReference type="SAM" id="Phobius"/>
    </source>
</evidence>
<evidence type="ECO:0000256" key="5">
    <source>
        <dbReference type="ARBA" id="ARBA00022679"/>
    </source>
</evidence>
<evidence type="ECO:0000259" key="11">
    <source>
        <dbReference type="PROSITE" id="PS50109"/>
    </source>
</evidence>
<dbReference type="Gene3D" id="3.30.565.10">
    <property type="entry name" value="Histidine kinase-like ATPase, C-terminal domain"/>
    <property type="match status" value="1"/>
</dbReference>
<dbReference type="InterPro" id="IPR036097">
    <property type="entry name" value="HisK_dim/P_sf"/>
</dbReference>
<dbReference type="EMBL" id="FOBI01000007">
    <property type="protein sequence ID" value="SEL19481.1"/>
    <property type="molecule type" value="Genomic_DNA"/>
</dbReference>
<reference evidence="13" key="1">
    <citation type="submission" date="2016-10" db="EMBL/GenBank/DDBJ databases">
        <authorList>
            <person name="Varghese N."/>
            <person name="Submissions S."/>
        </authorList>
    </citation>
    <scope>NUCLEOTIDE SEQUENCE [LARGE SCALE GENOMIC DNA]</scope>
    <source>
        <strain evidence="13">CGMCC 1.9127</strain>
    </source>
</reference>
<keyword evidence="6 10" id="KW-0812">Transmembrane</keyword>
<accession>A0A1H7N870</accession>
<evidence type="ECO:0000256" key="8">
    <source>
        <dbReference type="ARBA" id="ARBA00022989"/>
    </source>
</evidence>
<evidence type="ECO:0000256" key="1">
    <source>
        <dbReference type="ARBA" id="ARBA00000085"/>
    </source>
</evidence>
<evidence type="ECO:0000256" key="4">
    <source>
        <dbReference type="ARBA" id="ARBA00022553"/>
    </source>
</evidence>
<proteinExistence type="predicted"/>
<dbReference type="SUPFAM" id="SSF47384">
    <property type="entry name" value="Homodimeric domain of signal transducing histidine kinase"/>
    <property type="match status" value="1"/>
</dbReference>
<keyword evidence="13" id="KW-1185">Reference proteome</keyword>
<dbReference type="InterPro" id="IPR003594">
    <property type="entry name" value="HATPase_dom"/>
</dbReference>
<dbReference type="PANTHER" id="PTHR45436:SF1">
    <property type="entry name" value="SENSOR PROTEIN QSEC"/>
    <property type="match status" value="1"/>
</dbReference>
<dbReference type="STRING" id="641665.GCA_002104455_03410"/>
<protein>
    <recommendedName>
        <fullName evidence="3">histidine kinase</fullName>
        <ecNumber evidence="3">2.7.13.3</ecNumber>
    </recommendedName>
</protein>
<dbReference type="OrthoDB" id="9809766at2"/>
<evidence type="ECO:0000256" key="9">
    <source>
        <dbReference type="ARBA" id="ARBA00023136"/>
    </source>
</evidence>
<dbReference type="PANTHER" id="PTHR45436">
    <property type="entry name" value="SENSOR HISTIDINE KINASE YKOH"/>
    <property type="match status" value="1"/>
</dbReference>
<dbReference type="InterPro" id="IPR050428">
    <property type="entry name" value="TCS_sensor_his_kinase"/>
</dbReference>
<name>A0A1H7N870_9GAMM</name>
<evidence type="ECO:0000256" key="2">
    <source>
        <dbReference type="ARBA" id="ARBA00004370"/>
    </source>
</evidence>
<dbReference type="Pfam" id="PF00512">
    <property type="entry name" value="HisKA"/>
    <property type="match status" value="1"/>
</dbReference>
<dbReference type="RefSeq" id="WP_085284902.1">
    <property type="nucleotide sequence ID" value="NZ_FOBI01000007.1"/>
</dbReference>
<keyword evidence="8 10" id="KW-1133">Transmembrane helix</keyword>
<comment type="catalytic activity">
    <reaction evidence="1">
        <text>ATP + protein L-histidine = ADP + protein N-phospho-L-histidine.</text>
        <dbReference type="EC" id="2.7.13.3"/>
    </reaction>
</comment>
<evidence type="ECO:0000313" key="13">
    <source>
        <dbReference type="Proteomes" id="UP000199297"/>
    </source>
</evidence>
<keyword evidence="4" id="KW-0597">Phosphoprotein</keyword>
<dbReference type="PRINTS" id="PR00344">
    <property type="entry name" value="BCTRLSENSOR"/>
</dbReference>
<dbReference type="InterPro" id="IPR013727">
    <property type="entry name" value="2CSK_N"/>
</dbReference>
<dbReference type="SMART" id="SM00388">
    <property type="entry name" value="HisKA"/>
    <property type="match status" value="1"/>
</dbReference>
<keyword evidence="7 12" id="KW-0418">Kinase</keyword>
<evidence type="ECO:0000256" key="7">
    <source>
        <dbReference type="ARBA" id="ARBA00022777"/>
    </source>
</evidence>
<dbReference type="InterPro" id="IPR004358">
    <property type="entry name" value="Sig_transdc_His_kin-like_C"/>
</dbReference>
<organism evidence="12 13">
    <name type="scientific">Colwellia chukchiensis</name>
    <dbReference type="NCBI Taxonomy" id="641665"/>
    <lineage>
        <taxon>Bacteria</taxon>
        <taxon>Pseudomonadati</taxon>
        <taxon>Pseudomonadota</taxon>
        <taxon>Gammaproteobacteria</taxon>
        <taxon>Alteromonadales</taxon>
        <taxon>Colwelliaceae</taxon>
        <taxon>Colwellia</taxon>
    </lineage>
</organism>
<dbReference type="SMART" id="SM00387">
    <property type="entry name" value="HATPase_c"/>
    <property type="match status" value="1"/>
</dbReference>
<dbReference type="CDD" id="cd00075">
    <property type="entry name" value="HATPase"/>
    <property type="match status" value="1"/>
</dbReference>
<dbReference type="Pfam" id="PF02518">
    <property type="entry name" value="HATPase_c"/>
    <property type="match status" value="1"/>
</dbReference>
<dbReference type="CDD" id="cd00082">
    <property type="entry name" value="HisKA"/>
    <property type="match status" value="1"/>
</dbReference>
<gene>
    <name evidence="12" type="ORF">SAMN05216262_10752</name>
</gene>
<dbReference type="GO" id="GO:0000155">
    <property type="term" value="F:phosphorelay sensor kinase activity"/>
    <property type="evidence" value="ECO:0007669"/>
    <property type="project" value="InterPro"/>
</dbReference>
<keyword evidence="5" id="KW-0808">Transferase</keyword>
<sequence>MLKSLQFRLLAWLIVPLLFMSFAHFATSYHDIQKNTQKIFDKLLITLAISISEHAISSDGDLLTEDVLEVIKNTTNDELYYKVIGPDNAFIMGYEDIPAPIDEFNILASNVKFYDATFLDRPVRVTAVKTLINNDTYQGWMTTYVAQTLLDREEYMQAFLIDDLYRIAILIIITSVLLSIGVSLALRPLKKVQQSVHNRSPADLQPIKHENLPKEIAGLVAELNGLLERLTAHLAFTKRFVENAAHQLRTPVTALLPQTELALRNAKSDRERIAFDKISKSATKIARLTNQLLNLTYAESISIGQYDFPPIDLADVAKETCYIITDAYPNANITQDIQPAPTFAIAMLIEEVIKNLLGNAIKHAGENVQIILKTEQRDGCAVLSVTDNGKGIPDEFKAKVTERFFRLKSDAKGSGLGLAIVAEIITSHQGKLTITTPSNGQGTCVECIFPNKQ</sequence>
<evidence type="ECO:0000313" key="12">
    <source>
        <dbReference type="EMBL" id="SEL19481.1"/>
    </source>
</evidence>
<dbReference type="InterPro" id="IPR003661">
    <property type="entry name" value="HisK_dim/P_dom"/>
</dbReference>
<dbReference type="InterPro" id="IPR005467">
    <property type="entry name" value="His_kinase_dom"/>
</dbReference>
<feature type="transmembrane region" description="Helical" evidence="10">
    <location>
        <begin position="164"/>
        <end position="186"/>
    </location>
</feature>
<dbReference type="SUPFAM" id="SSF55874">
    <property type="entry name" value="ATPase domain of HSP90 chaperone/DNA topoisomerase II/histidine kinase"/>
    <property type="match status" value="1"/>
</dbReference>
<dbReference type="PROSITE" id="PS50109">
    <property type="entry name" value="HIS_KIN"/>
    <property type="match status" value="1"/>
</dbReference>
<comment type="subcellular location">
    <subcellularLocation>
        <location evidence="2">Membrane</location>
    </subcellularLocation>
</comment>